<keyword evidence="2" id="KW-1185">Reference proteome</keyword>
<protein>
    <submittedName>
        <fullName evidence="1">Uncharacterized protein</fullName>
    </submittedName>
</protein>
<dbReference type="SUPFAM" id="SSF75217">
    <property type="entry name" value="alpha/beta knot"/>
    <property type="match status" value="1"/>
</dbReference>
<dbReference type="PANTHER" id="PTHR43191">
    <property type="entry name" value="RRNA METHYLTRANSFERASE 3"/>
    <property type="match status" value="1"/>
</dbReference>
<sequence length="407" mass="46147">MTYWSTSKLLFVFFGLPRTPVRLKKNIMYRKSYDMFTSEEYQQQLKKPKRIKLAKPVALPKPKVSFKKIIPDDFSKLKYKKLSNIPGNVFNKIIYGVRTSSYRDNLNICLLNGTALISEAIKAGCPVSSIYFNRLQKLEALPFDILRKTHLTHYPDRLLKDFPGKVCDGVFALACKQDAKVRQKIVDRRSAAERKREFSMIPLTLVCNGISESEEMGKVLQAAANTGCKQVYLLENNIDIWGTEVLNAAFGAHFKIPIISNISWNKLEKLVGSQHVYFPSPNSNEIKLADFSPKNEIADHSKSENFINMLERESSKGTLPADMEEDVLSNTVIPSEPYDQVDFCQPNIVIVGKVDVDVFYLAVKARGKDSKSCGINVSTALTEDHSSVLTQTNVLLYEARRQKMKRK</sequence>
<proteinExistence type="predicted"/>
<dbReference type="InterPro" id="IPR029028">
    <property type="entry name" value="Alpha/beta_knot_MTases"/>
</dbReference>
<gene>
    <name evidence="1" type="ORF">CVLEPA_LOCUS1325</name>
</gene>
<evidence type="ECO:0000313" key="2">
    <source>
        <dbReference type="Proteomes" id="UP001642483"/>
    </source>
</evidence>
<dbReference type="EMBL" id="CAWYQH010000001">
    <property type="protein sequence ID" value="CAK8672371.1"/>
    <property type="molecule type" value="Genomic_DNA"/>
</dbReference>
<dbReference type="PANTHER" id="PTHR43191:SF2">
    <property type="entry name" value="RRNA METHYLTRANSFERASE 3, MITOCHONDRIAL"/>
    <property type="match status" value="1"/>
</dbReference>
<evidence type="ECO:0000313" key="1">
    <source>
        <dbReference type="EMBL" id="CAK8672371.1"/>
    </source>
</evidence>
<dbReference type="InterPro" id="IPR029026">
    <property type="entry name" value="tRNA_m1G_MTases_N"/>
</dbReference>
<dbReference type="InterPro" id="IPR051259">
    <property type="entry name" value="rRNA_Methyltransferase"/>
</dbReference>
<reference evidence="1 2" key="1">
    <citation type="submission" date="2024-02" db="EMBL/GenBank/DDBJ databases">
        <authorList>
            <person name="Daric V."/>
            <person name="Darras S."/>
        </authorList>
    </citation>
    <scope>NUCLEOTIDE SEQUENCE [LARGE SCALE GENOMIC DNA]</scope>
</reference>
<dbReference type="Proteomes" id="UP001642483">
    <property type="component" value="Unassembled WGS sequence"/>
</dbReference>
<dbReference type="Gene3D" id="3.40.1280.10">
    <property type="match status" value="1"/>
</dbReference>
<name>A0ABP0EY25_CLALP</name>
<accession>A0ABP0EY25</accession>
<comment type="caution">
    <text evidence="1">The sequence shown here is derived from an EMBL/GenBank/DDBJ whole genome shotgun (WGS) entry which is preliminary data.</text>
</comment>
<organism evidence="1 2">
    <name type="scientific">Clavelina lepadiformis</name>
    <name type="common">Light-bulb sea squirt</name>
    <name type="synonym">Ascidia lepadiformis</name>
    <dbReference type="NCBI Taxonomy" id="159417"/>
    <lineage>
        <taxon>Eukaryota</taxon>
        <taxon>Metazoa</taxon>
        <taxon>Chordata</taxon>
        <taxon>Tunicata</taxon>
        <taxon>Ascidiacea</taxon>
        <taxon>Aplousobranchia</taxon>
        <taxon>Clavelinidae</taxon>
        <taxon>Clavelina</taxon>
    </lineage>
</organism>